<dbReference type="Proteomes" id="UP000504637">
    <property type="component" value="Unplaced"/>
</dbReference>
<reference evidence="2" key="3">
    <citation type="submission" date="2025-08" db="UniProtKB">
        <authorList>
            <consortium name="RefSeq"/>
        </authorList>
    </citation>
    <scope>IDENTIFICATION</scope>
    <source>
        <strain evidence="2">CBS 342.82</strain>
    </source>
</reference>
<proteinExistence type="predicted"/>
<name>A0A6J3M6G0_9PEZI</name>
<gene>
    <name evidence="2" type="ORF">K489DRAFT_409418</name>
</gene>
<reference evidence="2" key="2">
    <citation type="submission" date="2020-04" db="EMBL/GenBank/DDBJ databases">
        <authorList>
            <consortium name="NCBI Genome Project"/>
        </authorList>
    </citation>
    <scope>NUCLEOTIDE SEQUENCE</scope>
    <source>
        <strain evidence="2">CBS 342.82</strain>
    </source>
</reference>
<evidence type="ECO:0000313" key="2">
    <source>
        <dbReference type="RefSeq" id="XP_033460631.1"/>
    </source>
</evidence>
<sequence>MADFQPPASWRSAAEVDKDLIAATLVPDFDLNASSLYRFPLVIFRCRRSAVTCTAIKRWLKHRCDRLALHHSMLRIETQHIHELDAASDATLLWMPGVAQIKNVEASILAGLVPKDHNIRWFYSVFPMDTLMVSLDAVNYITLRKVMPYDTRSYQRLLTVFREEFLRALQVPHSPDYLNAMALTDYAPEVLDHEAALVKLSRADILHTGEERDLAADRYLLELSPSERMLSALVNLECAEYLLIKRMFFKDRYLHIHRRPLKDRPRTEREHTSWLEDNVQCTPAQAKKLVLGWRELGILNEKRFTFLVKHGGVFEQDEWGNDFV</sequence>
<dbReference type="RefSeq" id="XP_033460631.1">
    <property type="nucleotide sequence ID" value="XM_033607579.1"/>
</dbReference>
<reference evidence="2" key="1">
    <citation type="submission" date="2020-01" db="EMBL/GenBank/DDBJ databases">
        <authorList>
            <consortium name="DOE Joint Genome Institute"/>
            <person name="Haridas S."/>
            <person name="Albert R."/>
            <person name="Binder M."/>
            <person name="Bloem J."/>
            <person name="Labutti K."/>
            <person name="Salamov A."/>
            <person name="Andreopoulos B."/>
            <person name="Baker S.E."/>
            <person name="Barry K."/>
            <person name="Bills G."/>
            <person name="Bluhm B.H."/>
            <person name="Cannon C."/>
            <person name="Castanera R."/>
            <person name="Culley D.E."/>
            <person name="Daum C."/>
            <person name="Ezra D."/>
            <person name="Gonzalez J.B."/>
            <person name="Henrissat B."/>
            <person name="Kuo A."/>
            <person name="Liang C."/>
            <person name="Lipzen A."/>
            <person name="Lutzoni F."/>
            <person name="Magnuson J."/>
            <person name="Mondo S."/>
            <person name="Nolan M."/>
            <person name="Ohm R."/>
            <person name="Pangilinan J."/>
            <person name="Park H.-J."/>
            <person name="Ramirez L."/>
            <person name="Alfaro M."/>
            <person name="Sun H."/>
            <person name="Tritt A."/>
            <person name="Yoshinaga Y."/>
            <person name="Zwiers L.-H."/>
            <person name="Turgeon B.G."/>
            <person name="Goodwin S.B."/>
            <person name="Spatafora J.W."/>
            <person name="Crous P.W."/>
            <person name="Grigoriev I.V."/>
        </authorList>
    </citation>
    <scope>NUCLEOTIDE SEQUENCE</scope>
    <source>
        <strain evidence="2">CBS 342.82</strain>
    </source>
</reference>
<organism evidence="2">
    <name type="scientific">Dissoconium aciculare CBS 342.82</name>
    <dbReference type="NCBI Taxonomy" id="1314786"/>
    <lineage>
        <taxon>Eukaryota</taxon>
        <taxon>Fungi</taxon>
        <taxon>Dikarya</taxon>
        <taxon>Ascomycota</taxon>
        <taxon>Pezizomycotina</taxon>
        <taxon>Dothideomycetes</taxon>
        <taxon>Dothideomycetidae</taxon>
        <taxon>Mycosphaerellales</taxon>
        <taxon>Dissoconiaceae</taxon>
        <taxon>Dissoconium</taxon>
    </lineage>
</organism>
<dbReference type="GeneID" id="54365378"/>
<dbReference type="OrthoDB" id="3642124at2759"/>
<evidence type="ECO:0000313" key="1">
    <source>
        <dbReference type="Proteomes" id="UP000504637"/>
    </source>
</evidence>
<keyword evidence="1" id="KW-1185">Reference proteome</keyword>
<accession>A0A6J3M6G0</accession>
<protein>
    <submittedName>
        <fullName evidence="2">Uncharacterized protein</fullName>
    </submittedName>
</protein>
<dbReference type="AlphaFoldDB" id="A0A6J3M6G0"/>